<evidence type="ECO:0008006" key="4">
    <source>
        <dbReference type="Google" id="ProtNLM"/>
    </source>
</evidence>
<reference evidence="2 3" key="1">
    <citation type="journal article" date="2024" name="J Genomics">
        <title>Draft genome sequencing and assembly of Favolaschia claudopus CIRM-BRFM 2984 isolated from oak limbs.</title>
        <authorList>
            <person name="Navarro D."/>
            <person name="Drula E."/>
            <person name="Chaduli D."/>
            <person name="Cazenave R."/>
            <person name="Ahrendt S."/>
            <person name="Wang J."/>
            <person name="Lipzen A."/>
            <person name="Daum C."/>
            <person name="Barry K."/>
            <person name="Grigoriev I.V."/>
            <person name="Favel A."/>
            <person name="Rosso M.N."/>
            <person name="Martin F."/>
        </authorList>
    </citation>
    <scope>NUCLEOTIDE SEQUENCE [LARGE SCALE GENOMIC DNA]</scope>
    <source>
        <strain evidence="2 3">CIRM-BRFM 2984</strain>
    </source>
</reference>
<evidence type="ECO:0000313" key="2">
    <source>
        <dbReference type="EMBL" id="KAK7059897.1"/>
    </source>
</evidence>
<sequence length="542" mass="61963">MSQPHQPPTLEEPPSKRRRLNDVEDDPSSSPQEIHSTPASRQTGNHNRATQAPILSFPTELLLDIFDMVLPIDHFLRARPIVRDRRVVDLNEAWRKSVATKKTIILVCKRWYTIGCTILYRDITLLSVESVFSLSATLETDSSLANHIRSLTFLFSTPQQQIYRPEIDDCAEKVAAIVKAPRTRSAPLLPALPCNITSLALGSHVHDGLFARPILQESCSRLQELSVFADALLWRLVFPQLHTLRLTSNGSLATFGLPDDDKITLRAALPQLTHLTFRMHDRHHAFSEQRHLFAEYQLCLQLYGEKLQYLQFPDCDGTPGEETNWVALLQKCPHLIHVVLPSWAGVSLVWRNADAAVRFRTVKHVDVWRGNVSLQAQELQNFEWARILASLFPDAMTLRRMDGILQNVFLEALPRMLHPSVRWRMLEVVPGTTLRRVELPNESQDSKVVRSDISMADIQFCFCIKHRYIELKGRIGRARRDAGEEDYDSDEDERTEVAGSEYWSGGIWESQNPYRCKNGACLSGSLRWEDLKRIIIGLRNRD</sequence>
<evidence type="ECO:0000256" key="1">
    <source>
        <dbReference type="SAM" id="MobiDB-lite"/>
    </source>
</evidence>
<dbReference type="Proteomes" id="UP001362999">
    <property type="component" value="Unassembled WGS sequence"/>
</dbReference>
<dbReference type="EMBL" id="JAWWNJ010000003">
    <property type="protein sequence ID" value="KAK7059897.1"/>
    <property type="molecule type" value="Genomic_DNA"/>
</dbReference>
<gene>
    <name evidence="2" type="ORF">R3P38DRAFT_3252139</name>
</gene>
<feature type="compositionally biased region" description="Pro residues" evidence="1">
    <location>
        <begin position="1"/>
        <end position="11"/>
    </location>
</feature>
<evidence type="ECO:0000313" key="3">
    <source>
        <dbReference type="Proteomes" id="UP001362999"/>
    </source>
</evidence>
<comment type="caution">
    <text evidence="2">The sequence shown here is derived from an EMBL/GenBank/DDBJ whole genome shotgun (WGS) entry which is preliminary data.</text>
</comment>
<proteinExistence type="predicted"/>
<protein>
    <recommendedName>
        <fullName evidence="4">F-box domain-containing protein</fullName>
    </recommendedName>
</protein>
<feature type="compositionally biased region" description="Polar residues" evidence="1">
    <location>
        <begin position="28"/>
        <end position="48"/>
    </location>
</feature>
<accession>A0AAW0E8L0</accession>
<dbReference type="AlphaFoldDB" id="A0AAW0E8L0"/>
<name>A0AAW0E8L0_9AGAR</name>
<organism evidence="2 3">
    <name type="scientific">Favolaschia claudopus</name>
    <dbReference type="NCBI Taxonomy" id="2862362"/>
    <lineage>
        <taxon>Eukaryota</taxon>
        <taxon>Fungi</taxon>
        <taxon>Dikarya</taxon>
        <taxon>Basidiomycota</taxon>
        <taxon>Agaricomycotina</taxon>
        <taxon>Agaricomycetes</taxon>
        <taxon>Agaricomycetidae</taxon>
        <taxon>Agaricales</taxon>
        <taxon>Marasmiineae</taxon>
        <taxon>Mycenaceae</taxon>
        <taxon>Favolaschia</taxon>
    </lineage>
</organism>
<feature type="region of interest" description="Disordered" evidence="1">
    <location>
        <begin position="1"/>
        <end position="48"/>
    </location>
</feature>
<keyword evidence="3" id="KW-1185">Reference proteome</keyword>